<protein>
    <recommendedName>
        <fullName evidence="3">SRPBCC family protein</fullName>
    </recommendedName>
</protein>
<dbReference type="AlphaFoldDB" id="A0A2H0W001"/>
<dbReference type="Proteomes" id="UP000230935">
    <property type="component" value="Unassembled WGS sequence"/>
</dbReference>
<sequence>MLVKIHTEININNTPEAIAEYAANPDNWTASNPKEHLGLKFYNDKNRPETGVEFYQKEMVAGIYNDLKGHVQYVDFPHVTVWRGLAKYRLLGPLVTFHLAEGGLVRLKEYESGTKMMHDYYIDFPDSVIGRILHWYFTKKNVKEKLFIHGNNELQFFKKVLDNK</sequence>
<evidence type="ECO:0008006" key="3">
    <source>
        <dbReference type="Google" id="ProtNLM"/>
    </source>
</evidence>
<comment type="caution">
    <text evidence="1">The sequence shown here is derived from an EMBL/GenBank/DDBJ whole genome shotgun (WGS) entry which is preliminary data.</text>
</comment>
<proteinExistence type="predicted"/>
<dbReference type="SUPFAM" id="SSF55961">
    <property type="entry name" value="Bet v1-like"/>
    <property type="match status" value="1"/>
</dbReference>
<name>A0A2H0W001_9BACT</name>
<dbReference type="EMBL" id="PEZZ01000042">
    <property type="protein sequence ID" value="PIS04679.1"/>
    <property type="molecule type" value="Genomic_DNA"/>
</dbReference>
<accession>A0A2H0W001</accession>
<gene>
    <name evidence="1" type="ORF">COT81_05150</name>
</gene>
<evidence type="ECO:0000313" key="1">
    <source>
        <dbReference type="EMBL" id="PIS04679.1"/>
    </source>
</evidence>
<reference evidence="2" key="1">
    <citation type="submission" date="2017-09" db="EMBL/GenBank/DDBJ databases">
        <title>Depth-based differentiation of microbial function through sediment-hosted aquifers and enrichment of novel symbionts in the deep terrestrial subsurface.</title>
        <authorList>
            <person name="Probst A.J."/>
            <person name="Ladd B."/>
            <person name="Jarett J.K."/>
            <person name="Geller-Mcgrath D.E."/>
            <person name="Sieber C.M.K."/>
            <person name="Emerson J.B."/>
            <person name="Anantharaman K."/>
            <person name="Thomas B.C."/>
            <person name="Malmstrom R."/>
            <person name="Stieglmeier M."/>
            <person name="Klingl A."/>
            <person name="Woyke T."/>
            <person name="Ryan C.M."/>
            <person name="Banfield J.F."/>
        </authorList>
    </citation>
    <scope>NUCLEOTIDE SEQUENCE [LARGE SCALE GENOMIC DNA]</scope>
</reference>
<evidence type="ECO:0000313" key="2">
    <source>
        <dbReference type="Proteomes" id="UP000230935"/>
    </source>
</evidence>
<organism evidence="1 2">
    <name type="scientific">Candidatus Buchananbacteria bacterium CG10_big_fil_rev_8_21_14_0_10_42_9</name>
    <dbReference type="NCBI Taxonomy" id="1974526"/>
    <lineage>
        <taxon>Bacteria</taxon>
        <taxon>Candidatus Buchananiibacteriota</taxon>
    </lineage>
</organism>